<name>A0ABR6A491_9HYPH</name>
<keyword evidence="2" id="KW-1185">Reference proteome</keyword>
<evidence type="ECO:0000313" key="1">
    <source>
        <dbReference type="EMBL" id="MBA5801433.1"/>
    </source>
</evidence>
<evidence type="ECO:0000313" key="2">
    <source>
        <dbReference type="Proteomes" id="UP000539787"/>
    </source>
</evidence>
<sequence>MSVLYHISQEDEYRLVHCSNASRAILCSLVALALPFFLAESTAHSLPPGVLAVCQPVARVFPPYGSHAAVQAMHFNNA</sequence>
<reference evidence="1 2" key="1">
    <citation type="submission" date="2020-07" db="EMBL/GenBank/DDBJ databases">
        <authorList>
            <person name="Sun Q."/>
        </authorList>
    </citation>
    <scope>NUCLEOTIDE SEQUENCE [LARGE SCALE GENOMIC DNA]</scope>
    <source>
        <strain evidence="1 2">WYCCWR 11317</strain>
    </source>
</reference>
<dbReference type="EMBL" id="JACGBJ010000003">
    <property type="protein sequence ID" value="MBA5801433.1"/>
    <property type="molecule type" value="Genomic_DNA"/>
</dbReference>
<proteinExistence type="predicted"/>
<gene>
    <name evidence="1" type="ORF">HX902_07275</name>
</gene>
<evidence type="ECO:0008006" key="3">
    <source>
        <dbReference type="Google" id="ProtNLM"/>
    </source>
</evidence>
<protein>
    <recommendedName>
        <fullName evidence="3">Porin</fullName>
    </recommendedName>
</protein>
<comment type="caution">
    <text evidence="1">The sequence shown here is derived from an EMBL/GenBank/DDBJ whole genome shotgun (WGS) entry which is preliminary data.</text>
</comment>
<organism evidence="1 2">
    <name type="scientific">Rhizobium changzhiense</name>
    <dbReference type="NCBI Taxonomy" id="2692317"/>
    <lineage>
        <taxon>Bacteria</taxon>
        <taxon>Pseudomonadati</taxon>
        <taxon>Pseudomonadota</taxon>
        <taxon>Alphaproteobacteria</taxon>
        <taxon>Hyphomicrobiales</taxon>
        <taxon>Rhizobiaceae</taxon>
        <taxon>Rhizobium/Agrobacterium group</taxon>
        <taxon>Rhizobium</taxon>
    </lineage>
</organism>
<dbReference type="Proteomes" id="UP000539787">
    <property type="component" value="Unassembled WGS sequence"/>
</dbReference>
<dbReference type="RefSeq" id="WP_182208639.1">
    <property type="nucleotide sequence ID" value="NZ_JACGBJ010000003.1"/>
</dbReference>
<accession>A0ABR6A491</accession>